<proteinExistence type="predicted"/>
<organism evidence="2">
    <name type="scientific">Podoviridae sp. ctxOS2</name>
    <dbReference type="NCBI Taxonomy" id="2826590"/>
    <lineage>
        <taxon>Viruses</taxon>
        <taxon>Duplodnaviria</taxon>
        <taxon>Heunggongvirae</taxon>
        <taxon>Uroviricota</taxon>
        <taxon>Caudoviricetes</taxon>
    </lineage>
</organism>
<sequence length="44" mass="5375">MTIFDELDIQLLKDTVNKHSFIYSFLTIIKGYIWLKYFIFQNTL</sequence>
<evidence type="ECO:0000313" key="2">
    <source>
        <dbReference type="EMBL" id="DAD79398.1"/>
    </source>
</evidence>
<accession>A0A8S5MAZ0</accession>
<evidence type="ECO:0000256" key="1">
    <source>
        <dbReference type="SAM" id="Phobius"/>
    </source>
</evidence>
<protein>
    <submittedName>
        <fullName evidence="2">Uncharacterized protein</fullName>
    </submittedName>
</protein>
<keyword evidence="1" id="KW-0812">Transmembrane</keyword>
<keyword evidence="1" id="KW-0472">Membrane</keyword>
<dbReference type="EMBL" id="BK014864">
    <property type="protein sequence ID" value="DAD79398.1"/>
    <property type="molecule type" value="Genomic_DNA"/>
</dbReference>
<name>A0A8S5MAZ0_9CAUD</name>
<keyword evidence="1" id="KW-1133">Transmembrane helix</keyword>
<feature type="transmembrane region" description="Helical" evidence="1">
    <location>
        <begin position="20"/>
        <end position="39"/>
    </location>
</feature>
<reference evidence="2" key="1">
    <citation type="journal article" date="2021" name="Proc. Natl. Acad. Sci. U.S.A.">
        <title>A Catalog of Tens of Thousands of Viruses from Human Metagenomes Reveals Hidden Associations with Chronic Diseases.</title>
        <authorList>
            <person name="Tisza M.J."/>
            <person name="Buck C.B."/>
        </authorList>
    </citation>
    <scope>NUCLEOTIDE SEQUENCE</scope>
    <source>
        <strain evidence="2">CtxOS2</strain>
    </source>
</reference>